<evidence type="ECO:0000313" key="3">
    <source>
        <dbReference type="Proteomes" id="UP000007875"/>
    </source>
</evidence>
<evidence type="ECO:0000313" key="2">
    <source>
        <dbReference type="Ensembl" id="ENSCSAVP00000008108.1"/>
    </source>
</evidence>
<evidence type="ECO:0000256" key="1">
    <source>
        <dbReference type="SAM" id="MobiDB-lite"/>
    </source>
</evidence>
<keyword evidence="3" id="KW-1185">Reference proteome</keyword>
<feature type="region of interest" description="Disordered" evidence="1">
    <location>
        <begin position="97"/>
        <end position="197"/>
    </location>
</feature>
<name>H2YRZ8_CIOSA</name>
<organism evidence="2 3">
    <name type="scientific">Ciona savignyi</name>
    <name type="common">Pacific transparent sea squirt</name>
    <dbReference type="NCBI Taxonomy" id="51511"/>
    <lineage>
        <taxon>Eukaryota</taxon>
        <taxon>Metazoa</taxon>
        <taxon>Chordata</taxon>
        <taxon>Tunicata</taxon>
        <taxon>Ascidiacea</taxon>
        <taxon>Phlebobranchia</taxon>
        <taxon>Cionidae</taxon>
        <taxon>Ciona</taxon>
    </lineage>
</organism>
<sequence>MEDFSQNMVVLKRDKKDLLLTNKDPHLSHLFEHTGPRTPNSVSTSMNQSAMEVDGSFTETASEDYQLFEEQGGSYMPEFSPDAPNLIIDTGGREGYNNNNCTQRDGNITTTKTKDYPQQCKTETNAGHPFSMSESTESGFIPDSKFSSNQTKRIINHSSPEKVPQSNTTYTSKQEKGSPPPDNYNMQLLAHHAQQHQ</sequence>
<accession>H2YRZ8</accession>
<dbReference type="Ensembl" id="ENSCSAVT00000008216.1">
    <property type="protein sequence ID" value="ENSCSAVP00000008108.1"/>
    <property type="gene ID" value="ENSCSAVG00000004824.1"/>
</dbReference>
<dbReference type="OMA" id="NNCTQRD"/>
<feature type="compositionally biased region" description="Polar residues" evidence="1">
    <location>
        <begin position="145"/>
        <end position="172"/>
    </location>
</feature>
<reference evidence="2" key="3">
    <citation type="submission" date="2025-09" db="UniProtKB">
        <authorList>
            <consortium name="Ensembl"/>
        </authorList>
    </citation>
    <scope>IDENTIFICATION</scope>
</reference>
<dbReference type="InParanoid" id="H2YRZ8"/>
<feature type="compositionally biased region" description="Low complexity" evidence="1">
    <location>
        <begin position="187"/>
        <end position="197"/>
    </location>
</feature>
<proteinExistence type="predicted"/>
<dbReference type="GeneTree" id="ENSGT00660000097246"/>
<dbReference type="HOGENOM" id="CLU_1387007_0_0_1"/>
<dbReference type="Proteomes" id="UP000007875">
    <property type="component" value="Unassembled WGS sequence"/>
</dbReference>
<reference evidence="3" key="1">
    <citation type="submission" date="2003-08" db="EMBL/GenBank/DDBJ databases">
        <authorList>
            <person name="Birren B."/>
            <person name="Nusbaum C."/>
            <person name="Abebe A."/>
            <person name="Abouelleil A."/>
            <person name="Adekoya E."/>
            <person name="Ait-zahra M."/>
            <person name="Allen N."/>
            <person name="Allen T."/>
            <person name="An P."/>
            <person name="Anderson M."/>
            <person name="Anderson S."/>
            <person name="Arachchi H."/>
            <person name="Armbruster J."/>
            <person name="Bachantsang P."/>
            <person name="Baldwin J."/>
            <person name="Barry A."/>
            <person name="Bayul T."/>
            <person name="Blitshsteyn B."/>
            <person name="Bloom T."/>
            <person name="Blye J."/>
            <person name="Boguslavskiy L."/>
            <person name="Borowsky M."/>
            <person name="Boukhgalter B."/>
            <person name="Brunache A."/>
            <person name="Butler J."/>
            <person name="Calixte N."/>
            <person name="Calvo S."/>
            <person name="Camarata J."/>
            <person name="Campo K."/>
            <person name="Chang J."/>
            <person name="Cheshatsang Y."/>
            <person name="Citroen M."/>
            <person name="Collymore A."/>
            <person name="Considine T."/>
            <person name="Cook A."/>
            <person name="Cooke P."/>
            <person name="Corum B."/>
            <person name="Cuomo C."/>
            <person name="David R."/>
            <person name="Dawoe T."/>
            <person name="Degray S."/>
            <person name="Dodge S."/>
            <person name="Dooley K."/>
            <person name="Dorje P."/>
            <person name="Dorjee K."/>
            <person name="Dorris L."/>
            <person name="Duffey N."/>
            <person name="Dupes A."/>
            <person name="Elkins T."/>
            <person name="Engels R."/>
            <person name="Erickson J."/>
            <person name="Farina A."/>
            <person name="Faro S."/>
            <person name="Ferreira P."/>
            <person name="Fischer H."/>
            <person name="Fitzgerald M."/>
            <person name="Foley K."/>
            <person name="Gage D."/>
            <person name="Galagan J."/>
            <person name="Gearin G."/>
            <person name="Gnerre S."/>
            <person name="Gnirke A."/>
            <person name="Goyette A."/>
            <person name="Graham J."/>
            <person name="Grandbois E."/>
            <person name="Gyaltsen K."/>
            <person name="Hafez N."/>
            <person name="Hagopian D."/>
            <person name="Hagos B."/>
            <person name="Hall J."/>
            <person name="Hatcher B."/>
            <person name="Heller A."/>
            <person name="Higgins H."/>
            <person name="Honan T."/>
            <person name="Horn A."/>
            <person name="Houde N."/>
            <person name="Hughes L."/>
            <person name="Hulme W."/>
            <person name="Husby E."/>
            <person name="Iliev I."/>
            <person name="Jaffe D."/>
            <person name="Jones C."/>
            <person name="Kamal M."/>
            <person name="Kamat A."/>
            <person name="Kamvysselis M."/>
            <person name="Karlsson E."/>
            <person name="Kells C."/>
            <person name="Kieu A."/>
            <person name="Kisner P."/>
            <person name="Kodira C."/>
            <person name="Kulbokas E."/>
            <person name="Labutti K."/>
            <person name="Lama D."/>
            <person name="Landers T."/>
            <person name="Leger J."/>
            <person name="Levine S."/>
            <person name="Lewis D."/>
            <person name="Lewis T."/>
            <person name="Lindblad-toh K."/>
            <person name="Liu X."/>
            <person name="Lokyitsang T."/>
            <person name="Lokyitsang Y."/>
            <person name="Lucien O."/>
            <person name="Lui A."/>
            <person name="Ma L.J."/>
            <person name="Mabbitt R."/>
            <person name="Macdonald J."/>
            <person name="Maclean C."/>
            <person name="Major J."/>
            <person name="Manning J."/>
            <person name="Marabella R."/>
            <person name="Maru K."/>
            <person name="Matthews C."/>
            <person name="Mauceli E."/>
            <person name="Mccarthy M."/>
            <person name="Mcdonough S."/>
            <person name="Mcghee T."/>
            <person name="Meldrim J."/>
            <person name="Meneus L."/>
            <person name="Mesirov J."/>
            <person name="Mihalev A."/>
            <person name="Mihova T."/>
            <person name="Mikkelsen T."/>
            <person name="Mlenga V."/>
            <person name="Moru K."/>
            <person name="Mozes J."/>
            <person name="Mulrain L."/>
            <person name="Munson G."/>
            <person name="Naylor J."/>
            <person name="Newes C."/>
            <person name="Nguyen C."/>
            <person name="Nguyen N."/>
            <person name="Nguyen T."/>
            <person name="Nicol R."/>
            <person name="Nielsen C."/>
            <person name="Nizzari M."/>
            <person name="Norbu C."/>
            <person name="Norbu N."/>
            <person name="O'donnell P."/>
            <person name="Okoawo O."/>
            <person name="O'leary S."/>
            <person name="Omotosho B."/>
            <person name="O'neill K."/>
            <person name="Osman S."/>
            <person name="Parker S."/>
            <person name="Perrin D."/>
            <person name="Phunkhang P."/>
            <person name="Piqani B."/>
            <person name="Purcell S."/>
            <person name="Rachupka T."/>
            <person name="Ramasamy U."/>
            <person name="Rameau R."/>
            <person name="Ray V."/>
            <person name="Raymond C."/>
            <person name="Retta R."/>
            <person name="Richardson S."/>
            <person name="Rise C."/>
            <person name="Rodriguez J."/>
            <person name="Rogers J."/>
            <person name="Rogov P."/>
            <person name="Rutman M."/>
            <person name="Schupbach R."/>
            <person name="Seaman C."/>
            <person name="Settipalli S."/>
            <person name="Sharpe T."/>
            <person name="Sheridan J."/>
            <person name="Sherpa N."/>
            <person name="Shi J."/>
            <person name="Smirnov S."/>
            <person name="Smith C."/>
            <person name="Sougnez C."/>
            <person name="Spencer B."/>
            <person name="Stalker J."/>
            <person name="Stange-thomann N."/>
            <person name="Stavropoulos S."/>
            <person name="Stetson K."/>
            <person name="Stone C."/>
            <person name="Stone S."/>
            <person name="Stubbs M."/>
            <person name="Talamas J."/>
            <person name="Tchuinga P."/>
            <person name="Tenzing P."/>
            <person name="Tesfaye S."/>
            <person name="Theodore J."/>
            <person name="Thoulutsang Y."/>
            <person name="Topham K."/>
            <person name="Towey S."/>
            <person name="Tsamla T."/>
            <person name="Tsomo N."/>
            <person name="Vallee D."/>
            <person name="Vassiliev H."/>
            <person name="Venkataraman V."/>
            <person name="Vinson J."/>
            <person name="Vo A."/>
            <person name="Wade C."/>
            <person name="Wang S."/>
            <person name="Wangchuk T."/>
            <person name="Wangdi T."/>
            <person name="Whittaker C."/>
            <person name="Wilkinson J."/>
            <person name="Wu Y."/>
            <person name="Wyman D."/>
            <person name="Yadav S."/>
            <person name="Yang S."/>
            <person name="Yang X."/>
            <person name="Yeager S."/>
            <person name="Yee E."/>
            <person name="Young G."/>
            <person name="Zainoun J."/>
            <person name="Zembeck L."/>
            <person name="Zimmer A."/>
            <person name="Zody M."/>
            <person name="Lander E."/>
        </authorList>
    </citation>
    <scope>NUCLEOTIDE SEQUENCE [LARGE SCALE GENOMIC DNA]</scope>
</reference>
<reference evidence="2" key="2">
    <citation type="submission" date="2025-08" db="UniProtKB">
        <authorList>
            <consortium name="Ensembl"/>
        </authorList>
    </citation>
    <scope>IDENTIFICATION</scope>
</reference>
<dbReference type="AlphaFoldDB" id="H2YRZ8"/>
<protein>
    <submittedName>
        <fullName evidence="2">Uncharacterized protein</fullName>
    </submittedName>
</protein>
<feature type="compositionally biased region" description="Polar residues" evidence="1">
    <location>
        <begin position="97"/>
        <end position="111"/>
    </location>
</feature>